<evidence type="ECO:0000313" key="2">
    <source>
        <dbReference type="EMBL" id="OMO79193.1"/>
    </source>
</evidence>
<name>A0A1R3I9B8_9ROSI</name>
<keyword evidence="3" id="KW-1185">Reference proteome</keyword>
<sequence length="118" mass="13170">MILPYRLQFAAPFFIVKNVGMKNYNLEGIGVAIKSKANGVKFDDVKASMGRQTRAIPSLGSHIEDCDSSGSNKAARRQPPPTAMQINIRQPMVHIYKRPAGRVSGSAIWEFWFSNIFK</sequence>
<evidence type="ECO:0000256" key="1">
    <source>
        <dbReference type="SAM" id="MobiDB-lite"/>
    </source>
</evidence>
<organism evidence="2 3">
    <name type="scientific">Corchorus olitorius</name>
    <dbReference type="NCBI Taxonomy" id="93759"/>
    <lineage>
        <taxon>Eukaryota</taxon>
        <taxon>Viridiplantae</taxon>
        <taxon>Streptophyta</taxon>
        <taxon>Embryophyta</taxon>
        <taxon>Tracheophyta</taxon>
        <taxon>Spermatophyta</taxon>
        <taxon>Magnoliopsida</taxon>
        <taxon>eudicotyledons</taxon>
        <taxon>Gunneridae</taxon>
        <taxon>Pentapetalae</taxon>
        <taxon>rosids</taxon>
        <taxon>malvids</taxon>
        <taxon>Malvales</taxon>
        <taxon>Malvaceae</taxon>
        <taxon>Grewioideae</taxon>
        <taxon>Apeibeae</taxon>
        <taxon>Corchorus</taxon>
    </lineage>
</organism>
<reference evidence="3" key="1">
    <citation type="submission" date="2013-09" db="EMBL/GenBank/DDBJ databases">
        <title>Corchorus olitorius genome sequencing.</title>
        <authorList>
            <person name="Alam M."/>
            <person name="Haque M.S."/>
            <person name="Islam M.S."/>
            <person name="Emdad E.M."/>
            <person name="Islam M.M."/>
            <person name="Ahmed B."/>
            <person name="Halim A."/>
            <person name="Hossen Q.M.M."/>
            <person name="Hossain M.Z."/>
            <person name="Ahmed R."/>
            <person name="Khan M.M."/>
            <person name="Islam R."/>
            <person name="Rashid M.M."/>
            <person name="Khan S.A."/>
            <person name="Rahman M.S."/>
            <person name="Alam M."/>
            <person name="Yahiya A.S."/>
            <person name="Khan M.S."/>
            <person name="Azam M.S."/>
            <person name="Haque T."/>
            <person name="Lashkar M.Z.H."/>
            <person name="Akhand A.I."/>
            <person name="Morshed G."/>
            <person name="Roy S."/>
            <person name="Uddin K.S."/>
            <person name="Rabeya T."/>
            <person name="Hossain A.S."/>
            <person name="Chowdhury A."/>
            <person name="Snigdha A.R."/>
            <person name="Mortoza M.S."/>
            <person name="Matin S.A."/>
            <person name="Hoque S.M.E."/>
            <person name="Islam M.K."/>
            <person name="Roy D.K."/>
            <person name="Haider R."/>
            <person name="Moosa M.M."/>
            <person name="Elias S.M."/>
            <person name="Hasan A.M."/>
            <person name="Jahan S."/>
            <person name="Shafiuddin M."/>
            <person name="Mahmood N."/>
            <person name="Shommy N.S."/>
        </authorList>
    </citation>
    <scope>NUCLEOTIDE SEQUENCE [LARGE SCALE GENOMIC DNA]</scope>
    <source>
        <strain evidence="3">cv. O-4</strain>
    </source>
</reference>
<protein>
    <submittedName>
        <fullName evidence="2">Uncharacterized protein</fullName>
    </submittedName>
</protein>
<accession>A0A1R3I9B8</accession>
<comment type="caution">
    <text evidence="2">The sequence shown here is derived from an EMBL/GenBank/DDBJ whole genome shotgun (WGS) entry which is preliminary data.</text>
</comment>
<dbReference type="Proteomes" id="UP000187203">
    <property type="component" value="Unassembled WGS sequence"/>
</dbReference>
<gene>
    <name evidence="2" type="ORF">COLO4_24504</name>
</gene>
<proteinExistence type="predicted"/>
<dbReference type="AlphaFoldDB" id="A0A1R3I9B8"/>
<evidence type="ECO:0000313" key="3">
    <source>
        <dbReference type="Proteomes" id="UP000187203"/>
    </source>
</evidence>
<feature type="region of interest" description="Disordered" evidence="1">
    <location>
        <begin position="60"/>
        <end position="82"/>
    </location>
</feature>
<dbReference type="OrthoDB" id="10471877at2759"/>
<dbReference type="EMBL" id="AWUE01018624">
    <property type="protein sequence ID" value="OMO79193.1"/>
    <property type="molecule type" value="Genomic_DNA"/>
</dbReference>